<dbReference type="OrthoDB" id="4152607at2759"/>
<dbReference type="KEGG" id="ptkz:JDV02_005028"/>
<reference evidence="3" key="1">
    <citation type="submission" date="2021-11" db="EMBL/GenBank/DDBJ databases">
        <title>Purpureocillium_takamizusanense_genome.</title>
        <authorList>
            <person name="Nguyen N.-H."/>
        </authorList>
    </citation>
    <scope>NUCLEOTIDE SEQUENCE</scope>
    <source>
        <strain evidence="3">PT3</strain>
    </source>
</reference>
<sequence>MSDTKKKKNNKGNGYLPPHRRKNPQPAQLFSPPPSHPHHASITASPSLRPRFLFRLHTPASQGETSARFVSSAVAASPRRPRSAAARSARRDVFAVEPPSRAADSIADHLRWRSAGPATSRRNLVSWSSSLLVVVQHGLRRYRPRRDGPDLDRLRVLVVDTLALPRGAFISDLDLMAAFAPHSADLDDLYRLRKGDVRSSPHGQAYYFGEYLSQGYLRVEGHARDVSLQRLVDCHLFSLCPGLSVRRAWPRWADRVLELRRAYGGPSNGGGARQSVDVDLRDVRRAIVLASSCFGEENALVLAIMVLALQPRDPDAEQAIVTHLRSMFSANETRYDDQFVLSDCRGMPEIIQYQRIITALFRPGGTALEERLAALTLDNPPKDSPERVAFVPVVYSLPGSHQDKSDDDWDFVG</sequence>
<evidence type="ECO:0000313" key="4">
    <source>
        <dbReference type="Proteomes" id="UP000829364"/>
    </source>
</evidence>
<dbReference type="GeneID" id="72066978"/>
<dbReference type="RefSeq" id="XP_047842257.1">
    <property type="nucleotide sequence ID" value="XM_047986277.1"/>
</dbReference>
<dbReference type="AlphaFoldDB" id="A0A9Q8QGG5"/>
<keyword evidence="4" id="KW-1185">Reference proteome</keyword>
<evidence type="ECO:0000259" key="2">
    <source>
        <dbReference type="Pfam" id="PF24494"/>
    </source>
</evidence>
<evidence type="ECO:0000256" key="1">
    <source>
        <dbReference type="SAM" id="MobiDB-lite"/>
    </source>
</evidence>
<accession>A0A9Q8QGG5</accession>
<organism evidence="3 4">
    <name type="scientific">Purpureocillium takamizusanense</name>
    <dbReference type="NCBI Taxonomy" id="2060973"/>
    <lineage>
        <taxon>Eukaryota</taxon>
        <taxon>Fungi</taxon>
        <taxon>Dikarya</taxon>
        <taxon>Ascomycota</taxon>
        <taxon>Pezizomycotina</taxon>
        <taxon>Sordariomycetes</taxon>
        <taxon>Hypocreomycetidae</taxon>
        <taxon>Hypocreales</taxon>
        <taxon>Ophiocordycipitaceae</taxon>
        <taxon>Purpureocillium</taxon>
    </lineage>
</organism>
<proteinExistence type="predicted"/>
<evidence type="ECO:0000313" key="3">
    <source>
        <dbReference type="EMBL" id="UNI18776.1"/>
    </source>
</evidence>
<feature type="domain" description="DUF7587" evidence="2">
    <location>
        <begin position="49"/>
        <end position="179"/>
    </location>
</feature>
<name>A0A9Q8QGG5_9HYPO</name>
<feature type="compositionally biased region" description="Basic residues" evidence="1">
    <location>
        <begin position="1"/>
        <end position="10"/>
    </location>
</feature>
<dbReference type="EMBL" id="CP086357">
    <property type="protein sequence ID" value="UNI18776.1"/>
    <property type="molecule type" value="Genomic_DNA"/>
</dbReference>
<dbReference type="Proteomes" id="UP000829364">
    <property type="component" value="Chromosome 4"/>
</dbReference>
<dbReference type="InterPro" id="IPR056009">
    <property type="entry name" value="DUF7587"/>
</dbReference>
<protein>
    <recommendedName>
        <fullName evidence="2">DUF7587 domain-containing protein</fullName>
    </recommendedName>
</protein>
<dbReference type="Pfam" id="PF24494">
    <property type="entry name" value="DUF7587"/>
    <property type="match status" value="1"/>
</dbReference>
<gene>
    <name evidence="3" type="ORF">JDV02_005028</name>
</gene>
<feature type="region of interest" description="Disordered" evidence="1">
    <location>
        <begin position="1"/>
        <end position="43"/>
    </location>
</feature>